<dbReference type="Proteomes" id="UP001188597">
    <property type="component" value="Unassembled WGS sequence"/>
</dbReference>
<dbReference type="SUPFAM" id="SSF48371">
    <property type="entry name" value="ARM repeat"/>
    <property type="match status" value="1"/>
</dbReference>
<gene>
    <name evidence="7" type="ORF">RJ639_025116</name>
</gene>
<proteinExistence type="inferred from homology"/>
<dbReference type="InterPro" id="IPR016024">
    <property type="entry name" value="ARM-type_fold"/>
</dbReference>
<dbReference type="AlphaFoldDB" id="A0AA88UXL2"/>
<dbReference type="InterPro" id="IPR011989">
    <property type="entry name" value="ARM-like"/>
</dbReference>
<dbReference type="InterPro" id="IPR002553">
    <property type="entry name" value="Clathrin/coatomer_adapt-like_N"/>
</dbReference>
<evidence type="ECO:0000256" key="5">
    <source>
        <dbReference type="ARBA" id="ARBA00023136"/>
    </source>
</evidence>
<accession>A0AA88UXL2</accession>
<dbReference type="PROSITE" id="PS51367">
    <property type="entry name" value="THAUMATIN_2"/>
    <property type="match status" value="1"/>
</dbReference>
<evidence type="ECO:0000259" key="6">
    <source>
        <dbReference type="Pfam" id="PF01602"/>
    </source>
</evidence>
<reference evidence="7" key="1">
    <citation type="submission" date="2022-12" db="EMBL/GenBank/DDBJ databases">
        <title>Draft genome assemblies for two species of Escallonia (Escalloniales).</title>
        <authorList>
            <person name="Chanderbali A."/>
            <person name="Dervinis C."/>
            <person name="Anghel I."/>
            <person name="Soltis D."/>
            <person name="Soltis P."/>
            <person name="Zapata F."/>
        </authorList>
    </citation>
    <scope>NUCLEOTIDE SEQUENCE</scope>
    <source>
        <strain evidence="7">UCBG64.0493</strain>
        <tissue evidence="7">Leaf</tissue>
    </source>
</reference>
<dbReference type="Pfam" id="PF00314">
    <property type="entry name" value="Thaumatin"/>
    <property type="match status" value="1"/>
</dbReference>
<dbReference type="InterPro" id="IPR026739">
    <property type="entry name" value="AP_beta"/>
</dbReference>
<comment type="similarity">
    <text evidence="2">Belongs to the adaptor complexes large subunit family.</text>
</comment>
<keyword evidence="4" id="KW-0653">Protein transport</keyword>
<evidence type="ECO:0000256" key="4">
    <source>
        <dbReference type="ARBA" id="ARBA00022927"/>
    </source>
</evidence>
<name>A0AA88UXL2_9ASTE</name>
<dbReference type="InterPro" id="IPR001938">
    <property type="entry name" value="Thaumatin"/>
</dbReference>
<dbReference type="GO" id="GO:0016192">
    <property type="term" value="P:vesicle-mediated transport"/>
    <property type="evidence" value="ECO:0007669"/>
    <property type="project" value="InterPro"/>
</dbReference>
<dbReference type="PANTHER" id="PTHR11134">
    <property type="entry name" value="ADAPTOR COMPLEX SUBUNIT BETA FAMILY MEMBER"/>
    <property type="match status" value="1"/>
</dbReference>
<evidence type="ECO:0000313" key="7">
    <source>
        <dbReference type="EMBL" id="KAK2997716.1"/>
    </source>
</evidence>
<protein>
    <recommendedName>
        <fullName evidence="6">Clathrin/coatomer adaptor adaptin-like N-terminal domain-containing protein</fullName>
    </recommendedName>
</protein>
<dbReference type="Pfam" id="PF01602">
    <property type="entry name" value="Adaptin_N"/>
    <property type="match status" value="1"/>
</dbReference>
<dbReference type="GO" id="GO:0030117">
    <property type="term" value="C:membrane coat"/>
    <property type="evidence" value="ECO:0007669"/>
    <property type="project" value="InterPro"/>
</dbReference>
<dbReference type="SUPFAM" id="SSF49870">
    <property type="entry name" value="Osmotin, thaumatin-like protein"/>
    <property type="match status" value="1"/>
</dbReference>
<dbReference type="InterPro" id="IPR037176">
    <property type="entry name" value="Osmotin/thaumatin-like_sf"/>
</dbReference>
<keyword evidence="8" id="KW-1185">Reference proteome</keyword>
<evidence type="ECO:0000256" key="3">
    <source>
        <dbReference type="ARBA" id="ARBA00022448"/>
    </source>
</evidence>
<comment type="subcellular location">
    <subcellularLocation>
        <location evidence="1">Endomembrane system</location>
    </subcellularLocation>
</comment>
<keyword evidence="5" id="KW-0472">Membrane</keyword>
<organism evidence="7 8">
    <name type="scientific">Escallonia herrerae</name>
    <dbReference type="NCBI Taxonomy" id="1293975"/>
    <lineage>
        <taxon>Eukaryota</taxon>
        <taxon>Viridiplantae</taxon>
        <taxon>Streptophyta</taxon>
        <taxon>Embryophyta</taxon>
        <taxon>Tracheophyta</taxon>
        <taxon>Spermatophyta</taxon>
        <taxon>Magnoliopsida</taxon>
        <taxon>eudicotyledons</taxon>
        <taxon>Gunneridae</taxon>
        <taxon>Pentapetalae</taxon>
        <taxon>asterids</taxon>
        <taxon>campanulids</taxon>
        <taxon>Escalloniales</taxon>
        <taxon>Escalloniaceae</taxon>
        <taxon>Escallonia</taxon>
    </lineage>
</organism>
<evidence type="ECO:0000256" key="1">
    <source>
        <dbReference type="ARBA" id="ARBA00004308"/>
    </source>
</evidence>
<sequence length="268" mass="29029">MVMCSATSDIVLKKMCCLYVANYARYNPDLSLLTINFLQRDCKDEDPMIRGLALRSLCTLQVANLVEYLVGPLGSGLKDGNSHVRLLIERNWQGGEAAKDDKIAAALGTKARGVYSTSLNLANECTYTVWPAVVSGHRTPPLTTTIFMLEPGESASLLIPPSWSCQLWARTLCSYGLTGRFNCLTGDCGTGSEECPSAQTVSVVTVAEFDISGDGGNWIKNAMAKIRCQVNMIQPDTLLELTHSIKGLTRELLLSDKIAAQEAVCADV</sequence>
<keyword evidence="3" id="KW-0813">Transport</keyword>
<comment type="caution">
    <text evidence="7">The sequence shown here is derived from an EMBL/GenBank/DDBJ whole genome shotgun (WGS) entry which is preliminary data.</text>
</comment>
<evidence type="ECO:0000313" key="8">
    <source>
        <dbReference type="Proteomes" id="UP001188597"/>
    </source>
</evidence>
<dbReference type="GO" id="GO:0012505">
    <property type="term" value="C:endomembrane system"/>
    <property type="evidence" value="ECO:0007669"/>
    <property type="project" value="UniProtKB-SubCell"/>
</dbReference>
<dbReference type="GO" id="GO:0006886">
    <property type="term" value="P:intracellular protein transport"/>
    <property type="evidence" value="ECO:0007669"/>
    <property type="project" value="InterPro"/>
</dbReference>
<feature type="domain" description="Clathrin/coatomer adaptor adaptin-like N-terminal" evidence="6">
    <location>
        <begin position="4"/>
        <end position="85"/>
    </location>
</feature>
<dbReference type="PROSITE" id="PS00316">
    <property type="entry name" value="THAUMATIN_1"/>
    <property type="match status" value="1"/>
</dbReference>
<dbReference type="Gene3D" id="1.25.10.10">
    <property type="entry name" value="Leucine-rich Repeat Variant"/>
    <property type="match status" value="1"/>
</dbReference>
<dbReference type="InterPro" id="IPR017949">
    <property type="entry name" value="Thaumatin_CS"/>
</dbReference>
<dbReference type="Gene3D" id="2.60.110.10">
    <property type="entry name" value="Thaumatin"/>
    <property type="match status" value="1"/>
</dbReference>
<evidence type="ECO:0000256" key="2">
    <source>
        <dbReference type="ARBA" id="ARBA00006613"/>
    </source>
</evidence>
<dbReference type="EMBL" id="JAVXUP010004025">
    <property type="protein sequence ID" value="KAK2997716.1"/>
    <property type="molecule type" value="Genomic_DNA"/>
</dbReference>
<dbReference type="SMART" id="SM00205">
    <property type="entry name" value="THN"/>
    <property type="match status" value="1"/>
</dbReference>